<name>A0ABW7ITD3_9VIBR</name>
<protein>
    <submittedName>
        <fullName evidence="1">SEC-C metal-binding domain-containing protein</fullName>
    </submittedName>
</protein>
<gene>
    <name evidence="1" type="ORF">ACGRQ9_05210</name>
</gene>
<dbReference type="EMBL" id="JBIHSN010000002">
    <property type="protein sequence ID" value="MFH0264895.1"/>
    <property type="molecule type" value="Genomic_DNA"/>
</dbReference>
<comment type="caution">
    <text evidence="1">The sequence shown here is derived from an EMBL/GenBank/DDBJ whole genome shotgun (WGS) entry which is preliminary data.</text>
</comment>
<dbReference type="Pfam" id="PF02810">
    <property type="entry name" value="SEC-C"/>
    <property type="match status" value="1"/>
</dbReference>
<dbReference type="SUPFAM" id="SSF101327">
    <property type="entry name" value="YgfB-like"/>
    <property type="match status" value="1"/>
</dbReference>
<evidence type="ECO:0000313" key="2">
    <source>
        <dbReference type="Proteomes" id="UP001607151"/>
    </source>
</evidence>
<dbReference type="SUPFAM" id="SSF103642">
    <property type="entry name" value="Sec-C motif"/>
    <property type="match status" value="1"/>
</dbReference>
<dbReference type="Proteomes" id="UP001607151">
    <property type="component" value="Unassembled WGS sequence"/>
</dbReference>
<dbReference type="InterPro" id="IPR004027">
    <property type="entry name" value="SEC_C_motif"/>
</dbReference>
<evidence type="ECO:0000313" key="1">
    <source>
        <dbReference type="EMBL" id="MFH0264895.1"/>
    </source>
</evidence>
<accession>A0ABW7ITD3</accession>
<reference evidence="1 2" key="1">
    <citation type="submission" date="2024-10" db="EMBL/GenBank/DDBJ databases">
        <authorList>
            <person name="Yibar A."/>
            <person name="Saticioglu I.B."/>
            <person name="Duman M."/>
            <person name="Ajmi N."/>
            <person name="Gurler F."/>
            <person name="Ay H."/>
            <person name="Onuk E."/>
            <person name="Guler S."/>
            <person name="Romalde J.L."/>
        </authorList>
    </citation>
    <scope>NUCLEOTIDE SEQUENCE [LARGE SCALE GENOMIC DNA]</scope>
    <source>
        <strain evidence="1 2">14-MA-B</strain>
    </source>
</reference>
<proteinExistence type="predicted"/>
<dbReference type="RefSeq" id="WP_394607396.1">
    <property type="nucleotide sequence ID" value="NZ_JBIHSN010000002.1"/>
</dbReference>
<sequence>MQLIENINLENTEYTPMFIEGAILAANMTPKVLAPETWIAPLVELDKPQAEASMTHHFQQQYARLMACEYDVAQLFDTEHGKNSELADFAEGFMTVWPVIENGWNEVGDLSDGTVRMLQGLLTTLMLSIDEEATQQQMIEAGIQAPPALSDLLPQLNLMISEVAKAADEALQGSKAQKINPYKDIGRNDLCVCGSGKKFKICCGSKQ</sequence>
<dbReference type="Gene3D" id="3.10.450.50">
    <property type="match status" value="1"/>
</dbReference>
<keyword evidence="2" id="KW-1185">Reference proteome</keyword>
<dbReference type="InterPro" id="IPR036255">
    <property type="entry name" value="YgfB-like_sf"/>
</dbReference>
<organism evidence="1 2">
    <name type="scientific">Vibrio rumoiensis</name>
    <dbReference type="NCBI Taxonomy" id="76258"/>
    <lineage>
        <taxon>Bacteria</taxon>
        <taxon>Pseudomonadati</taxon>
        <taxon>Pseudomonadota</taxon>
        <taxon>Gammaproteobacteria</taxon>
        <taxon>Vibrionales</taxon>
        <taxon>Vibrionaceae</taxon>
        <taxon>Vibrio</taxon>
    </lineage>
</organism>